<organism evidence="1 2">
    <name type="scientific">Streptomyces cuspidosporus</name>
    <dbReference type="NCBI Taxonomy" id="66882"/>
    <lineage>
        <taxon>Bacteria</taxon>
        <taxon>Bacillati</taxon>
        <taxon>Actinomycetota</taxon>
        <taxon>Actinomycetes</taxon>
        <taxon>Kitasatosporales</taxon>
        <taxon>Streptomycetaceae</taxon>
        <taxon>Streptomyces</taxon>
    </lineage>
</organism>
<reference evidence="1 2" key="1">
    <citation type="journal article" date="2019" name="Int. J. Syst. Evol. Microbiol.">
        <title>The Global Catalogue of Microorganisms (GCM) 10K type strain sequencing project: providing services to taxonomists for standard genome sequencing and annotation.</title>
        <authorList>
            <consortium name="The Broad Institute Genomics Platform"/>
            <consortium name="The Broad Institute Genome Sequencing Center for Infectious Disease"/>
            <person name="Wu L."/>
            <person name="Ma J."/>
        </authorList>
    </citation>
    <scope>NUCLEOTIDE SEQUENCE [LARGE SCALE GENOMIC DNA]</scope>
    <source>
        <strain evidence="1 2">JCM 4316</strain>
    </source>
</reference>
<name>A0ABN3FEZ5_9ACTN</name>
<gene>
    <name evidence="1" type="ORF">GCM10010246_08640</name>
</gene>
<evidence type="ECO:0000313" key="1">
    <source>
        <dbReference type="EMBL" id="GAA2328511.1"/>
    </source>
</evidence>
<accession>A0ABN3FEZ5</accession>
<protein>
    <recommendedName>
        <fullName evidence="3">Secreted protein</fullName>
    </recommendedName>
</protein>
<comment type="caution">
    <text evidence="1">The sequence shown here is derived from an EMBL/GenBank/DDBJ whole genome shotgun (WGS) entry which is preliminary data.</text>
</comment>
<sequence>MSPLCGAGVVLVLVLVRRRAVCCAYVRTYPFQGKPPLCPRRWRRPVPGPRLAHNANGVGTIP</sequence>
<dbReference type="Proteomes" id="UP001500253">
    <property type="component" value="Unassembled WGS sequence"/>
</dbReference>
<evidence type="ECO:0008006" key="3">
    <source>
        <dbReference type="Google" id="ProtNLM"/>
    </source>
</evidence>
<keyword evidence="2" id="KW-1185">Reference proteome</keyword>
<dbReference type="EMBL" id="BAAASD010000003">
    <property type="protein sequence ID" value="GAA2328511.1"/>
    <property type="molecule type" value="Genomic_DNA"/>
</dbReference>
<proteinExistence type="predicted"/>
<evidence type="ECO:0000313" key="2">
    <source>
        <dbReference type="Proteomes" id="UP001500253"/>
    </source>
</evidence>